<evidence type="ECO:0000313" key="2">
    <source>
        <dbReference type="Proteomes" id="UP001649230"/>
    </source>
</evidence>
<dbReference type="RefSeq" id="WP_235121077.1">
    <property type="nucleotide sequence ID" value="NZ_CP090978.1"/>
</dbReference>
<organism evidence="1 2">
    <name type="scientific">Paenibacillus hexagrammi</name>
    <dbReference type="NCBI Taxonomy" id="2908839"/>
    <lineage>
        <taxon>Bacteria</taxon>
        <taxon>Bacillati</taxon>
        <taxon>Bacillota</taxon>
        <taxon>Bacilli</taxon>
        <taxon>Bacillales</taxon>
        <taxon>Paenibacillaceae</taxon>
        <taxon>Paenibacillus</taxon>
    </lineage>
</organism>
<name>A0ABY3SKX3_9BACL</name>
<evidence type="ECO:0000313" key="1">
    <source>
        <dbReference type="EMBL" id="UJF34503.1"/>
    </source>
</evidence>
<gene>
    <name evidence="1" type="ORF">L0M14_04770</name>
</gene>
<keyword evidence="2" id="KW-1185">Reference proteome</keyword>
<dbReference type="EMBL" id="CP090978">
    <property type="protein sequence ID" value="UJF34503.1"/>
    <property type="molecule type" value="Genomic_DNA"/>
</dbReference>
<proteinExistence type="predicted"/>
<sequence>MNIQLPVQIPPMKCWQFSAFPLAILLNHEQSLEWMFSSFIQVSGHTNFLTHPVPFGFYEVDYAYNPWLKVHRLDRSLMPVFRTSIKELVIDCLKRGYYLYLNLDEFYVPNRVPYQKFNRSHDVLVYGFDEEEELFHLLGYNERLIFDKTTISFAEFEQAYHSLEEVPNYCHQIYLYQFNEKGAFTFDIELVIQSLKEYLYSRNTAAKYKLLAEPEPTFLFGMQTYEILQGYMEHLIGSPDGYVDLRYMHMLWEHKHWMTRRVQFLIEKGYLQPGADLLEKASHIEKSSESARNMLIKFYRSRNTANVHAVKQILEQIRQSESLFVEQLIEALSLPEVYYERKAEGM</sequence>
<reference evidence="1 2" key="1">
    <citation type="journal article" date="2024" name="Int. J. Syst. Evol. Microbiol.">
        <title>Paenibacillus hexagrammi sp. nov., a novel bacterium isolated from the gut content of Hexagrammos agrammus.</title>
        <authorList>
            <person name="Jung H.K."/>
            <person name="Kim D.G."/>
            <person name="Zin H."/>
            <person name="Park J."/>
            <person name="Jung H."/>
            <person name="Kim Y.O."/>
            <person name="Kong H.J."/>
            <person name="Kim J.W."/>
            <person name="Kim Y.S."/>
        </authorList>
    </citation>
    <scope>NUCLEOTIDE SEQUENCE [LARGE SCALE GENOMIC DNA]</scope>
    <source>
        <strain evidence="1 2">YPD9-1</strain>
    </source>
</reference>
<evidence type="ECO:0008006" key="3">
    <source>
        <dbReference type="Google" id="ProtNLM"/>
    </source>
</evidence>
<dbReference type="Proteomes" id="UP001649230">
    <property type="component" value="Chromosome"/>
</dbReference>
<protein>
    <recommendedName>
        <fullName evidence="3">Butirosin biosynthesis protein H N-terminal domain-containing protein</fullName>
    </recommendedName>
</protein>
<accession>A0ABY3SKX3</accession>